<dbReference type="SUPFAM" id="SSF48452">
    <property type="entry name" value="TPR-like"/>
    <property type="match status" value="1"/>
</dbReference>
<comment type="caution">
    <text evidence="1">The sequence shown here is derived from an EMBL/GenBank/DDBJ whole genome shotgun (WGS) entry which is preliminary data.</text>
</comment>
<reference evidence="1" key="1">
    <citation type="submission" date="2023-07" db="EMBL/GenBank/DDBJ databases">
        <authorList>
            <consortium name="AG Swart"/>
            <person name="Singh M."/>
            <person name="Singh A."/>
            <person name="Seah K."/>
            <person name="Emmerich C."/>
        </authorList>
    </citation>
    <scope>NUCLEOTIDE SEQUENCE</scope>
    <source>
        <strain evidence="1">DP1</strain>
    </source>
</reference>
<dbReference type="EMBL" id="CAMPGE010019459">
    <property type="protein sequence ID" value="CAI2377791.1"/>
    <property type="molecule type" value="Genomic_DNA"/>
</dbReference>
<organism evidence="1 2">
    <name type="scientific">Euplotes crassus</name>
    <dbReference type="NCBI Taxonomy" id="5936"/>
    <lineage>
        <taxon>Eukaryota</taxon>
        <taxon>Sar</taxon>
        <taxon>Alveolata</taxon>
        <taxon>Ciliophora</taxon>
        <taxon>Intramacronucleata</taxon>
        <taxon>Spirotrichea</taxon>
        <taxon>Hypotrichia</taxon>
        <taxon>Euplotida</taxon>
        <taxon>Euplotidae</taxon>
        <taxon>Moneuplotes</taxon>
    </lineage>
</organism>
<dbReference type="Gene3D" id="1.25.40.10">
    <property type="entry name" value="Tetratricopeptide repeat domain"/>
    <property type="match status" value="1"/>
</dbReference>
<evidence type="ECO:0000313" key="1">
    <source>
        <dbReference type="EMBL" id="CAI2377791.1"/>
    </source>
</evidence>
<dbReference type="AlphaFoldDB" id="A0AAD1XS97"/>
<dbReference type="InterPro" id="IPR010323">
    <property type="entry name" value="DUF924"/>
</dbReference>
<dbReference type="Proteomes" id="UP001295684">
    <property type="component" value="Unassembled WGS sequence"/>
</dbReference>
<dbReference type="Gene3D" id="1.20.58.320">
    <property type="entry name" value="TPR-like"/>
    <property type="match status" value="1"/>
</dbReference>
<sequence>MDSEATIPEKIKGVLETWYKGYDRDSPGGKEEFDRWFNASSEYDQELTEKHQKDLEEVVADEGQSWSEHEDGRLAAIILIDQMSRNIYRGTSKAFENDHIGLKLAKEYVDSGDWENAKFLDKQFILLPFEHQEDVKVAQECVELGEKFQEMYKCRNCKWTDGNCITFVEYAKKHVDILEKFGRYPHRNKALCRECTEEEIEYLKTAETFNQNK</sequence>
<evidence type="ECO:0000313" key="2">
    <source>
        <dbReference type="Proteomes" id="UP001295684"/>
    </source>
</evidence>
<accession>A0AAD1XS97</accession>
<gene>
    <name evidence="1" type="ORF">ECRASSUSDP1_LOCUS19181</name>
</gene>
<protein>
    <recommendedName>
        <fullName evidence="3">DUF924 domain-containing protein</fullName>
    </recommendedName>
</protein>
<evidence type="ECO:0008006" key="3">
    <source>
        <dbReference type="Google" id="ProtNLM"/>
    </source>
</evidence>
<proteinExistence type="predicted"/>
<dbReference type="InterPro" id="IPR011990">
    <property type="entry name" value="TPR-like_helical_dom_sf"/>
</dbReference>
<name>A0AAD1XS97_EUPCR</name>
<dbReference type="Pfam" id="PF06041">
    <property type="entry name" value="DUF924"/>
    <property type="match status" value="1"/>
</dbReference>
<keyword evidence="2" id="KW-1185">Reference proteome</keyword>